<evidence type="ECO:0000256" key="1">
    <source>
        <dbReference type="ARBA" id="ARBA00005234"/>
    </source>
</evidence>
<gene>
    <name evidence="6" type="ORF">TeGR_g1529</name>
</gene>
<feature type="compositionally biased region" description="Low complexity" evidence="4">
    <location>
        <begin position="81"/>
        <end position="92"/>
    </location>
</feature>
<organism evidence="6 7">
    <name type="scientific">Tetraparma gracilis</name>
    <dbReference type="NCBI Taxonomy" id="2962635"/>
    <lineage>
        <taxon>Eukaryota</taxon>
        <taxon>Sar</taxon>
        <taxon>Stramenopiles</taxon>
        <taxon>Ochrophyta</taxon>
        <taxon>Bolidophyceae</taxon>
        <taxon>Parmales</taxon>
        <taxon>Triparmaceae</taxon>
        <taxon>Tetraparma</taxon>
    </lineage>
</organism>
<keyword evidence="3" id="KW-0378">Hydrolase</keyword>
<comment type="similarity">
    <text evidence="1">Belongs to the peptidase C48 family.</text>
</comment>
<accession>A0ABQ6MEW2</accession>
<keyword evidence="7" id="KW-1185">Reference proteome</keyword>
<proteinExistence type="inferred from homology"/>
<dbReference type="InterPro" id="IPR038765">
    <property type="entry name" value="Papain-like_cys_pep_sf"/>
</dbReference>
<feature type="region of interest" description="Disordered" evidence="4">
    <location>
        <begin position="74"/>
        <end position="127"/>
    </location>
</feature>
<evidence type="ECO:0000259" key="5">
    <source>
        <dbReference type="PROSITE" id="PS50600"/>
    </source>
</evidence>
<dbReference type="SUPFAM" id="SSF54001">
    <property type="entry name" value="Cysteine proteinases"/>
    <property type="match status" value="1"/>
</dbReference>
<dbReference type="InterPro" id="IPR003653">
    <property type="entry name" value="Peptidase_C48_C"/>
</dbReference>
<evidence type="ECO:0000313" key="7">
    <source>
        <dbReference type="Proteomes" id="UP001165060"/>
    </source>
</evidence>
<comment type="caution">
    <text evidence="6">The sequence shown here is derived from an EMBL/GenBank/DDBJ whole genome shotgun (WGS) entry which is preliminary data.</text>
</comment>
<dbReference type="PROSITE" id="PS50600">
    <property type="entry name" value="ULP_PROTEASE"/>
    <property type="match status" value="1"/>
</dbReference>
<dbReference type="Pfam" id="PF02902">
    <property type="entry name" value="Peptidase_C48"/>
    <property type="match status" value="1"/>
</dbReference>
<keyword evidence="2" id="KW-0645">Protease</keyword>
<evidence type="ECO:0000256" key="4">
    <source>
        <dbReference type="SAM" id="MobiDB-lite"/>
    </source>
</evidence>
<name>A0ABQ6MEW2_9STRA</name>
<protein>
    <recommendedName>
        <fullName evidence="5">Ubiquitin-like protease family profile domain-containing protein</fullName>
    </recommendedName>
</protein>
<dbReference type="Gene3D" id="3.40.395.10">
    <property type="entry name" value="Adenoviral Proteinase, Chain A"/>
    <property type="match status" value="1"/>
</dbReference>
<evidence type="ECO:0000256" key="2">
    <source>
        <dbReference type="ARBA" id="ARBA00022670"/>
    </source>
</evidence>
<feature type="non-terminal residue" evidence="6">
    <location>
        <position position="1"/>
    </location>
</feature>
<sequence length="186" mass="19658">YDTVVLPVCFNLHWSCVVVEKPGNVLKGLEGASITLMDSGKKMRVHTGGAVWKTVRGWLNANWMYGTPAGAPWVQREPESGSDALSLSSGAETDSASAAAPMEIGDPPAVETASAKKRKKRPMPFTGKSIAGVSPACPQQMNEYDCGVFAVAFIEGAIGGEAVTAVDVKAMREKMGREAFEVKVAP</sequence>
<reference evidence="6 7" key="1">
    <citation type="journal article" date="2023" name="Commun. Biol.">
        <title>Genome analysis of Parmales, the sister group of diatoms, reveals the evolutionary specialization of diatoms from phago-mixotrophs to photoautotrophs.</title>
        <authorList>
            <person name="Ban H."/>
            <person name="Sato S."/>
            <person name="Yoshikawa S."/>
            <person name="Yamada K."/>
            <person name="Nakamura Y."/>
            <person name="Ichinomiya M."/>
            <person name="Sato N."/>
            <person name="Blanc-Mathieu R."/>
            <person name="Endo H."/>
            <person name="Kuwata A."/>
            <person name="Ogata H."/>
        </authorList>
    </citation>
    <scope>NUCLEOTIDE SEQUENCE [LARGE SCALE GENOMIC DNA]</scope>
</reference>
<dbReference type="EMBL" id="BRYB01000198">
    <property type="protein sequence ID" value="GMI25090.1"/>
    <property type="molecule type" value="Genomic_DNA"/>
</dbReference>
<feature type="domain" description="Ubiquitin-like protease family profile" evidence="5">
    <location>
        <begin position="1"/>
        <end position="157"/>
    </location>
</feature>
<evidence type="ECO:0000313" key="6">
    <source>
        <dbReference type="EMBL" id="GMI25090.1"/>
    </source>
</evidence>
<dbReference type="Proteomes" id="UP001165060">
    <property type="component" value="Unassembled WGS sequence"/>
</dbReference>
<evidence type="ECO:0000256" key="3">
    <source>
        <dbReference type="ARBA" id="ARBA00022801"/>
    </source>
</evidence>